<dbReference type="GO" id="GO:0009381">
    <property type="term" value="F:excinuclease ABC activity"/>
    <property type="evidence" value="ECO:0007669"/>
    <property type="project" value="UniProtKB-UniRule"/>
</dbReference>
<dbReference type="Gene3D" id="3.40.1440.10">
    <property type="entry name" value="GIY-YIG endonuclease"/>
    <property type="match status" value="1"/>
</dbReference>
<dbReference type="FunFam" id="3.40.1440.10:FF:000001">
    <property type="entry name" value="UvrABC system protein C"/>
    <property type="match status" value="1"/>
</dbReference>
<evidence type="ECO:0000256" key="10">
    <source>
        <dbReference type="ARBA" id="ARBA00062841"/>
    </source>
</evidence>
<accession>A0A251XAP7</accession>
<evidence type="ECO:0000313" key="18">
    <source>
        <dbReference type="Proteomes" id="UP000194798"/>
    </source>
</evidence>
<feature type="domain" description="GIY-YIG" evidence="15">
    <location>
        <begin position="16"/>
        <end position="95"/>
    </location>
</feature>
<sequence>MITPCFDKTKLATLPSRPGVYRMLDPKGQVIYVGKAKNLKKRVSSYFVHSAQQSPKVQRLLLQLADIEITVTQTEQEALILESTLIKQYQPRYNVLLRDDKSYPYLFLSADPFPRLSLHRGAKRPAGRYFGPYPHAHAVYDSLRLLQKLFPIRQCDNRFFQNRSRPCLQYQIKRCTAPCVGLISEAAYQVDVQHTVLFLQGRSQQVMEALMVRMNTAAQALEYEQAAKFRDQISLLRRLQAQQIVSTDDDSNIDIIAIVQENDTACLQLLTIRHGQQLGSRAYFPKQTRDQTTDDILTAFLSQYYLNNSHDIPEEIVCPFDFSDRELFARTLSHHYQKTIRVTLGLRGIKQRWLAMAETNARVSVEQHRPSQYRDRLAALSIALQLDSMPQRLECFDISHSLGEATVASCVVFDAEGACPRAYRRFNIRGVAPGDDLAALAQAVTRHYTRVAQQGADYPDVLLIDGGRLQINKVKQALADIDCLKIRLFGVAKGEKRLAGLEAIILPDEEKPLLLPSDSPALHLIQQIRDEAHRFAITTHRKQRAKQRQQSLLESIPGIGQKRRQQLIRHFGGLQGVTQAGVDDLAKVPGISRQLAEKIYAFFLKS</sequence>
<keyword evidence="2 13" id="KW-0963">Cytoplasm</keyword>
<dbReference type="Pfam" id="PF22920">
    <property type="entry name" value="UvrC_RNaseH"/>
    <property type="match status" value="1"/>
</dbReference>
<feature type="domain" description="UvrC family homology region profile" evidence="16">
    <location>
        <begin position="255"/>
        <end position="478"/>
    </location>
</feature>
<dbReference type="SMART" id="SM00465">
    <property type="entry name" value="GIYc"/>
    <property type="match status" value="1"/>
</dbReference>
<dbReference type="PANTHER" id="PTHR30562:SF1">
    <property type="entry name" value="UVRABC SYSTEM PROTEIN C"/>
    <property type="match status" value="1"/>
</dbReference>
<evidence type="ECO:0000256" key="1">
    <source>
        <dbReference type="ARBA" id="ARBA00004496"/>
    </source>
</evidence>
<keyword evidence="4 13" id="KW-0228">DNA excision</keyword>
<dbReference type="InterPro" id="IPR004791">
    <property type="entry name" value="UvrC"/>
</dbReference>
<dbReference type="SMART" id="SM00278">
    <property type="entry name" value="HhH1"/>
    <property type="match status" value="2"/>
</dbReference>
<reference evidence="17 18" key="1">
    <citation type="submission" date="2016-12" db="EMBL/GenBank/DDBJ databases">
        <title>Thioflexothrix psekupsii D3 genome sequencing and assembly.</title>
        <authorList>
            <person name="Fomenkov A."/>
            <person name="Vincze T."/>
            <person name="Grabovich M."/>
            <person name="Anton B.P."/>
            <person name="Dubinina G."/>
            <person name="Orlova M."/>
            <person name="Belousova E."/>
            <person name="Roberts R.J."/>
        </authorList>
    </citation>
    <scope>NUCLEOTIDE SEQUENCE [LARGE SCALE GENOMIC DNA]</scope>
    <source>
        <strain evidence="17">D3</strain>
    </source>
</reference>
<dbReference type="Gene3D" id="4.10.860.10">
    <property type="entry name" value="UVR domain"/>
    <property type="match status" value="1"/>
</dbReference>
<dbReference type="RefSeq" id="WP_086487046.1">
    <property type="nucleotide sequence ID" value="NZ_MSLT01000006.1"/>
</dbReference>
<dbReference type="PANTHER" id="PTHR30562">
    <property type="entry name" value="UVRC/OXIDOREDUCTASE"/>
    <property type="match status" value="1"/>
</dbReference>
<comment type="similarity">
    <text evidence="9 13">Belongs to the UvrC family.</text>
</comment>
<evidence type="ECO:0000256" key="8">
    <source>
        <dbReference type="ARBA" id="ARBA00059452"/>
    </source>
</evidence>
<dbReference type="HAMAP" id="MF_00203">
    <property type="entry name" value="UvrC"/>
    <property type="match status" value="1"/>
</dbReference>
<evidence type="ECO:0000256" key="7">
    <source>
        <dbReference type="ARBA" id="ARBA00023236"/>
    </source>
</evidence>
<comment type="subunit">
    <text evidence="10 13">Interacts with UvrB in an incision complex.</text>
</comment>
<keyword evidence="6 13" id="KW-0234">DNA repair</keyword>
<comment type="caution">
    <text evidence="17">The sequence shown here is derived from an EMBL/GenBank/DDBJ whole genome shotgun (WGS) entry which is preliminary data.</text>
</comment>
<dbReference type="CDD" id="cd10434">
    <property type="entry name" value="GIY-YIG_UvrC_Cho"/>
    <property type="match status" value="1"/>
</dbReference>
<organism evidence="17 18">
    <name type="scientific">Thioflexithrix psekupsensis</name>
    <dbReference type="NCBI Taxonomy" id="1570016"/>
    <lineage>
        <taxon>Bacteria</taxon>
        <taxon>Pseudomonadati</taxon>
        <taxon>Pseudomonadota</taxon>
        <taxon>Gammaproteobacteria</taxon>
        <taxon>Thiotrichales</taxon>
        <taxon>Thioflexithrix</taxon>
    </lineage>
</organism>
<evidence type="ECO:0000256" key="6">
    <source>
        <dbReference type="ARBA" id="ARBA00023204"/>
    </source>
</evidence>
<dbReference type="SUPFAM" id="SSF46600">
    <property type="entry name" value="C-terminal UvrC-binding domain of UvrB"/>
    <property type="match status" value="1"/>
</dbReference>
<dbReference type="InterPro" id="IPR001943">
    <property type="entry name" value="UVR_dom"/>
</dbReference>
<dbReference type="Gene3D" id="1.10.150.20">
    <property type="entry name" value="5' to 3' exonuclease, C-terminal subdomain"/>
    <property type="match status" value="1"/>
</dbReference>
<protein>
    <recommendedName>
        <fullName evidence="11 13">UvrABC system protein C</fullName>
        <shortName evidence="13">Protein UvrC</shortName>
    </recommendedName>
    <alternativeName>
        <fullName evidence="12 13">Excinuclease ABC subunit C</fullName>
    </alternativeName>
</protein>
<dbReference type="InterPro" id="IPR010994">
    <property type="entry name" value="RuvA_2-like"/>
</dbReference>
<keyword evidence="18" id="KW-1185">Reference proteome</keyword>
<dbReference type="GO" id="GO:0006289">
    <property type="term" value="P:nucleotide-excision repair"/>
    <property type="evidence" value="ECO:0007669"/>
    <property type="project" value="UniProtKB-UniRule"/>
</dbReference>
<gene>
    <name evidence="13" type="primary">uvrC</name>
    <name evidence="17" type="ORF">TPSD3_02680</name>
</gene>
<dbReference type="NCBIfam" id="NF001824">
    <property type="entry name" value="PRK00558.1-5"/>
    <property type="match status" value="1"/>
</dbReference>
<dbReference type="InterPro" id="IPR047296">
    <property type="entry name" value="GIY-YIG_UvrC_Cho"/>
</dbReference>
<dbReference type="InterPro" id="IPR036876">
    <property type="entry name" value="UVR_dom_sf"/>
</dbReference>
<dbReference type="SUPFAM" id="SSF47781">
    <property type="entry name" value="RuvA domain 2-like"/>
    <property type="match status" value="1"/>
</dbReference>
<dbReference type="InterPro" id="IPR000305">
    <property type="entry name" value="GIY-YIG_endonuc"/>
</dbReference>
<evidence type="ECO:0000256" key="3">
    <source>
        <dbReference type="ARBA" id="ARBA00022763"/>
    </source>
</evidence>
<dbReference type="InterPro" id="IPR038476">
    <property type="entry name" value="UvrC_RNase_H_dom_sf"/>
</dbReference>
<dbReference type="PROSITE" id="PS50151">
    <property type="entry name" value="UVR"/>
    <property type="match status" value="1"/>
</dbReference>
<dbReference type="Pfam" id="PF14520">
    <property type="entry name" value="HHH_5"/>
    <property type="match status" value="1"/>
</dbReference>
<evidence type="ECO:0000256" key="4">
    <source>
        <dbReference type="ARBA" id="ARBA00022769"/>
    </source>
</evidence>
<dbReference type="GO" id="GO:0005737">
    <property type="term" value="C:cytoplasm"/>
    <property type="evidence" value="ECO:0007669"/>
    <property type="project" value="UniProtKB-SubCell"/>
</dbReference>
<evidence type="ECO:0000259" key="15">
    <source>
        <dbReference type="PROSITE" id="PS50164"/>
    </source>
</evidence>
<dbReference type="Proteomes" id="UP000194798">
    <property type="component" value="Unassembled WGS sequence"/>
</dbReference>
<dbReference type="InterPro" id="IPR001162">
    <property type="entry name" value="UvrC_RNase_H_dom"/>
</dbReference>
<dbReference type="Pfam" id="PF01541">
    <property type="entry name" value="GIY-YIG"/>
    <property type="match status" value="1"/>
</dbReference>
<feature type="domain" description="UVR" evidence="14">
    <location>
        <begin position="204"/>
        <end position="239"/>
    </location>
</feature>
<proteinExistence type="inferred from homology"/>
<dbReference type="InterPro" id="IPR035901">
    <property type="entry name" value="GIY-YIG_endonuc_sf"/>
</dbReference>
<comment type="subcellular location">
    <subcellularLocation>
        <location evidence="1 13">Cytoplasm</location>
    </subcellularLocation>
</comment>
<dbReference type="FunFam" id="1.10.150.20:FF:000005">
    <property type="entry name" value="UvrABC system protein C"/>
    <property type="match status" value="1"/>
</dbReference>
<evidence type="ECO:0000256" key="12">
    <source>
        <dbReference type="ARBA" id="ARBA00077138"/>
    </source>
</evidence>
<dbReference type="AlphaFoldDB" id="A0A251XAP7"/>
<dbReference type="Pfam" id="PF08459">
    <property type="entry name" value="UvrC_RNaseH_dom"/>
    <property type="match status" value="1"/>
</dbReference>
<dbReference type="Pfam" id="PF02151">
    <property type="entry name" value="UVR"/>
    <property type="match status" value="1"/>
</dbReference>
<dbReference type="EMBL" id="MSLT01000006">
    <property type="protein sequence ID" value="OUD15449.1"/>
    <property type="molecule type" value="Genomic_DNA"/>
</dbReference>
<dbReference type="InterPro" id="IPR003583">
    <property type="entry name" value="Hlx-hairpin-Hlx_DNA-bd_motif"/>
</dbReference>
<keyword evidence="3 13" id="KW-0227">DNA damage</keyword>
<dbReference type="SUPFAM" id="SSF82771">
    <property type="entry name" value="GIY-YIG endonuclease"/>
    <property type="match status" value="1"/>
</dbReference>
<dbReference type="GO" id="GO:0009380">
    <property type="term" value="C:excinuclease repair complex"/>
    <property type="evidence" value="ECO:0007669"/>
    <property type="project" value="InterPro"/>
</dbReference>
<evidence type="ECO:0000256" key="11">
    <source>
        <dbReference type="ARBA" id="ARBA00067419"/>
    </source>
</evidence>
<evidence type="ECO:0000256" key="9">
    <source>
        <dbReference type="ARBA" id="ARBA00061531"/>
    </source>
</evidence>
<evidence type="ECO:0000259" key="16">
    <source>
        <dbReference type="PROSITE" id="PS50165"/>
    </source>
</evidence>
<dbReference type="OrthoDB" id="9804933at2"/>
<dbReference type="NCBIfam" id="TIGR00194">
    <property type="entry name" value="uvrC"/>
    <property type="match status" value="1"/>
</dbReference>
<evidence type="ECO:0000259" key="14">
    <source>
        <dbReference type="PROSITE" id="PS50151"/>
    </source>
</evidence>
<evidence type="ECO:0000256" key="5">
    <source>
        <dbReference type="ARBA" id="ARBA00022881"/>
    </source>
</evidence>
<evidence type="ECO:0000256" key="13">
    <source>
        <dbReference type="HAMAP-Rule" id="MF_00203"/>
    </source>
</evidence>
<dbReference type="GO" id="GO:0009432">
    <property type="term" value="P:SOS response"/>
    <property type="evidence" value="ECO:0007669"/>
    <property type="project" value="UniProtKB-UniRule"/>
</dbReference>
<dbReference type="InterPro" id="IPR050066">
    <property type="entry name" value="UvrABC_protein_C"/>
</dbReference>
<dbReference type="GO" id="GO:0003677">
    <property type="term" value="F:DNA binding"/>
    <property type="evidence" value="ECO:0007669"/>
    <property type="project" value="UniProtKB-UniRule"/>
</dbReference>
<evidence type="ECO:0000313" key="17">
    <source>
        <dbReference type="EMBL" id="OUD15449.1"/>
    </source>
</evidence>
<dbReference type="PROSITE" id="PS50165">
    <property type="entry name" value="UVRC"/>
    <property type="match status" value="1"/>
</dbReference>
<name>A0A251XAP7_9GAMM</name>
<dbReference type="Gene3D" id="3.30.420.340">
    <property type="entry name" value="UvrC, RNAse H endonuclease domain"/>
    <property type="match status" value="1"/>
</dbReference>
<keyword evidence="7 13" id="KW-0742">SOS response</keyword>
<dbReference type="PROSITE" id="PS50164">
    <property type="entry name" value="GIY_YIG"/>
    <property type="match status" value="1"/>
</dbReference>
<keyword evidence="5 13" id="KW-0267">Excision nuclease</keyword>
<evidence type="ECO:0000256" key="2">
    <source>
        <dbReference type="ARBA" id="ARBA00022490"/>
    </source>
</evidence>
<comment type="function">
    <text evidence="8 13">The UvrABC repair system catalyzes the recognition and processing of DNA lesions. UvrC both incises the 5' and 3' sides of the lesion. The N-terminal half is responsible for the 3' incision and the C-terminal half is responsible for the 5' incision.</text>
</comment>
<dbReference type="FunFam" id="3.30.420.340:FF:000001">
    <property type="entry name" value="UvrABC system protein C"/>
    <property type="match status" value="1"/>
</dbReference>